<evidence type="ECO:0000256" key="6">
    <source>
        <dbReference type="ARBA" id="ARBA00022679"/>
    </source>
</evidence>
<comment type="similarity">
    <text evidence="3 9">Belongs to the class-III pyridoxal-phosphate-dependent aminotransferase family.</text>
</comment>
<evidence type="ECO:0000256" key="8">
    <source>
        <dbReference type="ARBA" id="ARBA00030587"/>
    </source>
</evidence>
<evidence type="ECO:0000256" key="5">
    <source>
        <dbReference type="ARBA" id="ARBA00022576"/>
    </source>
</evidence>
<dbReference type="GO" id="GO:0019544">
    <property type="term" value="P:L-arginine catabolic process to L-glutamate"/>
    <property type="evidence" value="ECO:0007669"/>
    <property type="project" value="TreeGrafter"/>
</dbReference>
<dbReference type="InterPro" id="IPR015422">
    <property type="entry name" value="PyrdxlP-dep_Trfase_small"/>
</dbReference>
<dbReference type="PANTHER" id="PTHR11986">
    <property type="entry name" value="AMINOTRANSFERASE CLASS III"/>
    <property type="match status" value="1"/>
</dbReference>
<dbReference type="CDD" id="cd00610">
    <property type="entry name" value="OAT_like"/>
    <property type="match status" value="1"/>
</dbReference>
<evidence type="ECO:0000256" key="2">
    <source>
        <dbReference type="ARBA" id="ARBA00004998"/>
    </source>
</evidence>
<dbReference type="InterPro" id="IPR015421">
    <property type="entry name" value="PyrdxlP-dep_Trfase_major"/>
</dbReference>
<evidence type="ECO:0000256" key="3">
    <source>
        <dbReference type="ARBA" id="ARBA00008954"/>
    </source>
</evidence>
<dbReference type="GO" id="GO:0042802">
    <property type="term" value="F:identical protein binding"/>
    <property type="evidence" value="ECO:0007669"/>
    <property type="project" value="TreeGrafter"/>
</dbReference>
<evidence type="ECO:0000313" key="12">
    <source>
        <dbReference type="Proteomes" id="UP000054408"/>
    </source>
</evidence>
<evidence type="ECO:0000256" key="10">
    <source>
        <dbReference type="SAM" id="MobiDB-lite"/>
    </source>
</evidence>
<dbReference type="InterPro" id="IPR005814">
    <property type="entry name" value="Aminotrans_3"/>
</dbReference>
<dbReference type="OrthoDB" id="10261433at2759"/>
<dbReference type="STRING" id="461836.A0A0L0DGS2"/>
<dbReference type="SUPFAM" id="SSF53383">
    <property type="entry name" value="PLP-dependent transferases"/>
    <property type="match status" value="1"/>
</dbReference>
<reference evidence="11 12" key="1">
    <citation type="submission" date="2010-05" db="EMBL/GenBank/DDBJ databases">
        <title>The Genome Sequence of Thecamonas trahens ATCC 50062.</title>
        <authorList>
            <consortium name="The Broad Institute Genome Sequencing Platform"/>
            <person name="Russ C."/>
            <person name="Cuomo C."/>
            <person name="Shea T."/>
            <person name="Young S.K."/>
            <person name="Zeng Q."/>
            <person name="Koehrsen M."/>
            <person name="Haas B."/>
            <person name="Borodovsky M."/>
            <person name="Guigo R."/>
            <person name="Alvarado L."/>
            <person name="Berlin A."/>
            <person name="Bochicchio J."/>
            <person name="Borenstein D."/>
            <person name="Chapman S."/>
            <person name="Chen Z."/>
            <person name="Freedman E."/>
            <person name="Gellesch M."/>
            <person name="Goldberg J."/>
            <person name="Griggs A."/>
            <person name="Gujja S."/>
            <person name="Heilman E."/>
            <person name="Heiman D."/>
            <person name="Hepburn T."/>
            <person name="Howarth C."/>
            <person name="Jen D."/>
            <person name="Larson L."/>
            <person name="Mehta T."/>
            <person name="Park D."/>
            <person name="Pearson M."/>
            <person name="Roberts A."/>
            <person name="Saif S."/>
            <person name="Shenoy N."/>
            <person name="Sisk P."/>
            <person name="Stolte C."/>
            <person name="Sykes S."/>
            <person name="Thomson T."/>
            <person name="Walk T."/>
            <person name="White J."/>
            <person name="Yandava C."/>
            <person name="Burger G."/>
            <person name="Gray M.W."/>
            <person name="Holland P.W.H."/>
            <person name="King N."/>
            <person name="Lang F.B.F."/>
            <person name="Roger A.J."/>
            <person name="Ruiz-Trillo I."/>
            <person name="Lander E."/>
            <person name="Nusbaum C."/>
        </authorList>
    </citation>
    <scope>NUCLEOTIDE SEQUENCE [LARGE SCALE GENOMIC DNA]</scope>
    <source>
        <strain evidence="11 12">ATCC 50062</strain>
    </source>
</reference>
<dbReference type="GO" id="GO:0030170">
    <property type="term" value="F:pyridoxal phosphate binding"/>
    <property type="evidence" value="ECO:0007669"/>
    <property type="project" value="InterPro"/>
</dbReference>
<name>A0A0L0DGS2_THETB</name>
<keyword evidence="12" id="KW-1185">Reference proteome</keyword>
<dbReference type="UniPathway" id="UPA00098">
    <property type="reaction ID" value="UER00358"/>
</dbReference>
<dbReference type="InterPro" id="IPR049704">
    <property type="entry name" value="Aminotrans_3_PPA_site"/>
</dbReference>
<keyword evidence="7 9" id="KW-0663">Pyridoxal phosphate</keyword>
<dbReference type="FunFam" id="3.40.640.10:FF:000011">
    <property type="entry name" value="Ornithine aminotransferase"/>
    <property type="match status" value="1"/>
</dbReference>
<dbReference type="Gene3D" id="3.40.640.10">
    <property type="entry name" value="Type I PLP-dependent aspartate aminotransferase-like (Major domain)"/>
    <property type="match status" value="1"/>
</dbReference>
<evidence type="ECO:0000256" key="9">
    <source>
        <dbReference type="RuleBase" id="RU003560"/>
    </source>
</evidence>
<dbReference type="FunFam" id="3.90.1150.10:FF:000152">
    <property type="entry name" value="Ornithine aminotransferase"/>
    <property type="match status" value="1"/>
</dbReference>
<organism evidence="11 12">
    <name type="scientific">Thecamonas trahens ATCC 50062</name>
    <dbReference type="NCBI Taxonomy" id="461836"/>
    <lineage>
        <taxon>Eukaryota</taxon>
        <taxon>Apusozoa</taxon>
        <taxon>Apusomonadida</taxon>
        <taxon>Apusomonadidae</taxon>
        <taxon>Thecamonas</taxon>
    </lineage>
</organism>
<sequence length="489" mass="51401">MFRLTSFTLPHTVRGAAAALAARAASTQTASAAGSSKAKPQVATAEPVTDLSSEEAIALDNEYGAHNYSPLDVVFSRAKGLNVWDPEGNHYYDFLSAYSALNQGHLHPKLVAAAINQTQTLSLSSRAFYNDIFPAFAEKICQTFDYEAVLPMNTGAEAVESALKIARKWATDVKGVPSGSVQIISACGCFHGRTLGAISMSCDPDATEGFHPLVPGQLKVDFGDLAGLEATLAEHGESVGALLLEPIQGEAGVVVPPDGYLAAARALCDKHNVLFIADEIQTGIARTGRMLAVDHDNVRPDIVLLGKALGGGIYPISAVLADRDVMDVITPGTHGSTFGGNPLGAAVAIAALDVVAEENLAATAQAKGEAFRARFAALRSPLIKTVRGKGLLNAFVMDTEALQGASATDLCHMLKDEGVLCKPTHGHIIRLAPPLTITDEEMDDVCERVETTLARLEAEIAAGKHPVPQADPDAPPPRACERCGRADGW</sequence>
<comment type="cofactor">
    <cofactor evidence="1">
        <name>pyridoxal 5'-phosphate</name>
        <dbReference type="ChEBI" id="CHEBI:597326"/>
    </cofactor>
</comment>
<dbReference type="EMBL" id="GL349466">
    <property type="protein sequence ID" value="KNC51316.1"/>
    <property type="molecule type" value="Genomic_DNA"/>
</dbReference>
<dbReference type="GO" id="GO:0010121">
    <property type="term" value="P:L-arginine catabolic process to proline via ornithine"/>
    <property type="evidence" value="ECO:0007669"/>
    <property type="project" value="TreeGrafter"/>
</dbReference>
<feature type="region of interest" description="Disordered" evidence="10">
    <location>
        <begin position="464"/>
        <end position="489"/>
    </location>
</feature>
<evidence type="ECO:0000256" key="4">
    <source>
        <dbReference type="ARBA" id="ARBA00012924"/>
    </source>
</evidence>
<keyword evidence="5" id="KW-0032">Aminotransferase</keyword>
<dbReference type="InterPro" id="IPR015424">
    <property type="entry name" value="PyrdxlP-dep_Trfase"/>
</dbReference>
<dbReference type="PROSITE" id="PS00600">
    <property type="entry name" value="AA_TRANSFER_CLASS_3"/>
    <property type="match status" value="1"/>
</dbReference>
<dbReference type="eggNOG" id="KOG1402">
    <property type="taxonomic scope" value="Eukaryota"/>
</dbReference>
<dbReference type="RefSeq" id="XP_013756238.1">
    <property type="nucleotide sequence ID" value="XM_013900784.1"/>
</dbReference>
<dbReference type="Proteomes" id="UP000054408">
    <property type="component" value="Unassembled WGS sequence"/>
</dbReference>
<dbReference type="NCBIfam" id="TIGR01885">
    <property type="entry name" value="Orn_aminotrans"/>
    <property type="match status" value="1"/>
</dbReference>
<evidence type="ECO:0000313" key="11">
    <source>
        <dbReference type="EMBL" id="KNC51316.1"/>
    </source>
</evidence>
<dbReference type="GO" id="GO:0004587">
    <property type="term" value="F:ornithine aminotransferase activity"/>
    <property type="evidence" value="ECO:0007669"/>
    <property type="project" value="UniProtKB-EC"/>
</dbReference>
<keyword evidence="6" id="KW-0808">Transferase</keyword>
<dbReference type="InterPro" id="IPR010164">
    <property type="entry name" value="Orn_aminotrans"/>
</dbReference>
<dbReference type="GeneID" id="25566265"/>
<dbReference type="GO" id="GO:0005737">
    <property type="term" value="C:cytoplasm"/>
    <property type="evidence" value="ECO:0007669"/>
    <property type="project" value="TreeGrafter"/>
</dbReference>
<dbReference type="InterPro" id="IPR050103">
    <property type="entry name" value="Class-III_PLP-dep_AT"/>
</dbReference>
<dbReference type="GO" id="GO:0055129">
    <property type="term" value="P:L-proline biosynthetic process"/>
    <property type="evidence" value="ECO:0007669"/>
    <property type="project" value="UniProtKB-UniPathway"/>
</dbReference>
<dbReference type="Pfam" id="PF00202">
    <property type="entry name" value="Aminotran_3"/>
    <property type="match status" value="1"/>
</dbReference>
<dbReference type="AlphaFoldDB" id="A0A0L0DGS2"/>
<gene>
    <name evidence="11" type="ORF">AMSG_07327</name>
</gene>
<dbReference type="Gene3D" id="3.90.1150.10">
    <property type="entry name" value="Aspartate Aminotransferase, domain 1"/>
    <property type="match status" value="1"/>
</dbReference>
<proteinExistence type="inferred from homology"/>
<protein>
    <recommendedName>
        <fullName evidence="4">ornithine aminotransferase</fullName>
        <ecNumber evidence="4">2.6.1.13</ecNumber>
    </recommendedName>
    <alternativeName>
        <fullName evidence="8">Ornithine--oxo-acid aminotransferase</fullName>
    </alternativeName>
</protein>
<dbReference type="PANTHER" id="PTHR11986:SF18">
    <property type="entry name" value="ORNITHINE AMINOTRANSFERASE, MITOCHONDRIAL"/>
    <property type="match status" value="1"/>
</dbReference>
<evidence type="ECO:0000256" key="1">
    <source>
        <dbReference type="ARBA" id="ARBA00001933"/>
    </source>
</evidence>
<dbReference type="EC" id="2.6.1.13" evidence="4"/>
<dbReference type="PIRSF" id="PIRSF000521">
    <property type="entry name" value="Transaminase_4ab_Lys_Orn"/>
    <property type="match status" value="1"/>
</dbReference>
<accession>A0A0L0DGS2</accession>
<comment type="pathway">
    <text evidence="2">Amino-acid biosynthesis; L-proline biosynthesis; L-glutamate 5-semialdehyde from L-ornithine: step 1/1.</text>
</comment>
<feature type="compositionally biased region" description="Basic and acidic residues" evidence="10">
    <location>
        <begin position="479"/>
        <end position="489"/>
    </location>
</feature>
<dbReference type="OMA" id="RSAWDLC"/>
<evidence type="ECO:0000256" key="7">
    <source>
        <dbReference type="ARBA" id="ARBA00022898"/>
    </source>
</evidence>